<dbReference type="InterPro" id="IPR015813">
    <property type="entry name" value="Pyrv/PenolPyrv_kinase-like_dom"/>
</dbReference>
<evidence type="ECO:0000259" key="14">
    <source>
        <dbReference type="Pfam" id="PF00224"/>
    </source>
</evidence>
<keyword evidence="4 13" id="KW-0808">Transferase</keyword>
<dbReference type="EMBL" id="JAMFLX010000028">
    <property type="protein sequence ID" value="MCL6271605.1"/>
    <property type="molecule type" value="Genomic_DNA"/>
</dbReference>
<comment type="pathway">
    <text evidence="1 13">Carbohydrate degradation; glycolysis; pyruvate from D-glyceraldehyde 3-phosphate: step 5/5.</text>
</comment>
<dbReference type="PRINTS" id="PR01050">
    <property type="entry name" value="PYRUVTKNASE"/>
</dbReference>
<evidence type="ECO:0000256" key="9">
    <source>
        <dbReference type="ARBA" id="ARBA00022842"/>
    </source>
</evidence>
<keyword evidence="5" id="KW-0479">Metal-binding</keyword>
<dbReference type="GO" id="GO:0004743">
    <property type="term" value="F:pyruvate kinase activity"/>
    <property type="evidence" value="ECO:0007669"/>
    <property type="project" value="UniProtKB-EC"/>
</dbReference>
<comment type="catalytic activity">
    <reaction evidence="13">
        <text>pyruvate + ATP = phosphoenolpyruvate + ADP + H(+)</text>
        <dbReference type="Rhea" id="RHEA:18157"/>
        <dbReference type="ChEBI" id="CHEBI:15361"/>
        <dbReference type="ChEBI" id="CHEBI:15378"/>
        <dbReference type="ChEBI" id="CHEBI:30616"/>
        <dbReference type="ChEBI" id="CHEBI:58702"/>
        <dbReference type="ChEBI" id="CHEBI:456216"/>
        <dbReference type="EC" id="2.7.1.40"/>
    </reaction>
</comment>
<proteinExistence type="inferred from homology"/>
<evidence type="ECO:0000256" key="10">
    <source>
        <dbReference type="ARBA" id="ARBA00023152"/>
    </source>
</evidence>
<comment type="caution">
    <text evidence="16">The sequence shown here is derived from an EMBL/GenBank/DDBJ whole genome shotgun (WGS) entry which is preliminary data.</text>
</comment>
<evidence type="ECO:0000259" key="15">
    <source>
        <dbReference type="Pfam" id="PF02887"/>
    </source>
</evidence>
<dbReference type="Pfam" id="PF02887">
    <property type="entry name" value="PK_C"/>
    <property type="match status" value="1"/>
</dbReference>
<evidence type="ECO:0000313" key="17">
    <source>
        <dbReference type="Proteomes" id="UP001203338"/>
    </source>
</evidence>
<evidence type="ECO:0000256" key="8">
    <source>
        <dbReference type="ARBA" id="ARBA00022840"/>
    </source>
</evidence>
<keyword evidence="11 16" id="KW-0670">Pyruvate</keyword>
<feature type="domain" description="Pyruvate kinase barrel" evidence="14">
    <location>
        <begin position="3"/>
        <end position="327"/>
    </location>
</feature>
<name>A0ABT0PJQ7_9GAMM</name>
<keyword evidence="9 13" id="KW-0460">Magnesium</keyword>
<keyword evidence="6" id="KW-0547">Nucleotide-binding</keyword>
<dbReference type="NCBIfam" id="NF004978">
    <property type="entry name" value="PRK06354.1"/>
    <property type="match status" value="1"/>
</dbReference>
<dbReference type="RefSeq" id="WP_249701236.1">
    <property type="nucleotide sequence ID" value="NZ_JAMFLX010000028.1"/>
</dbReference>
<comment type="similarity">
    <text evidence="2 13">Belongs to the pyruvate kinase family.</text>
</comment>
<sequence>MLRRTKIVATLGPATDSDEALTRLIKAGVNTVRLNFSHGVPEDHQRRAQQVRRISAELGRAVALLGDLQGPKIRITKFSNGAVELAPGDTFILDAAHDANAGSQERVGLTYKDLPGDCGAGDMLLLDDGRVTMQVEKVEGSAIHCRIVIGGKLSNNKGINRQGGGLSAPALTEKDIADIKVAAGLELDYLAISFPRRAADVAQARQLLEQAGGNAGIVSKIERAEVVNDSAVLDEVIRASDAVMVARGDLGVEIGDAELVGIQKLIIEQARIYNRPVITATQMMESMITNSLPTRAEVFDVANAVLDGTDAVMLSAETATGDHPYSVVEAMNRICLGAEKQPAVQLSTHRMDWNFARIDEAIAMATMYAANHMEGVKAIVCLTESGSTPLWMSRINSALPIFALTRTEASQRKVALYRGVEALLFDPTVYKAGNDVNEAALQVLVKEGLLQKGDRVMMTKGDTMAVVGETNTMQILKAR</sequence>
<evidence type="ECO:0000256" key="6">
    <source>
        <dbReference type="ARBA" id="ARBA00022741"/>
    </source>
</evidence>
<evidence type="ECO:0000256" key="7">
    <source>
        <dbReference type="ARBA" id="ARBA00022777"/>
    </source>
</evidence>
<gene>
    <name evidence="16" type="primary">pyk</name>
    <name evidence="16" type="ORF">M3P05_16940</name>
</gene>
<dbReference type="Gene3D" id="3.20.20.60">
    <property type="entry name" value="Phosphoenolpyruvate-binding domains"/>
    <property type="match status" value="1"/>
</dbReference>
<feature type="domain" description="Pyruvate kinase C-terminal" evidence="15">
    <location>
        <begin position="360"/>
        <end position="476"/>
    </location>
</feature>
<keyword evidence="17" id="KW-1185">Reference proteome</keyword>
<reference evidence="16 17" key="1">
    <citation type="submission" date="2022-05" db="EMBL/GenBank/DDBJ databases">
        <authorList>
            <person name="Park J.-S."/>
        </authorList>
    </citation>
    <scope>NUCLEOTIDE SEQUENCE [LARGE SCALE GENOMIC DNA]</scope>
    <source>
        <strain evidence="16 17">2012CJ34-2</strain>
    </source>
</reference>
<dbReference type="NCBIfam" id="NF004491">
    <property type="entry name" value="PRK05826.1"/>
    <property type="match status" value="1"/>
</dbReference>
<accession>A0ABT0PJQ7</accession>
<evidence type="ECO:0000256" key="4">
    <source>
        <dbReference type="ARBA" id="ARBA00022679"/>
    </source>
</evidence>
<dbReference type="Pfam" id="PF00224">
    <property type="entry name" value="PK"/>
    <property type="match status" value="1"/>
</dbReference>
<evidence type="ECO:0000256" key="2">
    <source>
        <dbReference type="ARBA" id="ARBA00008663"/>
    </source>
</evidence>
<evidence type="ECO:0000256" key="5">
    <source>
        <dbReference type="ARBA" id="ARBA00022723"/>
    </source>
</evidence>
<dbReference type="InterPro" id="IPR011037">
    <property type="entry name" value="Pyrv_Knase-like_insert_dom_sf"/>
</dbReference>
<dbReference type="InterPro" id="IPR001697">
    <property type="entry name" value="Pyr_Knase"/>
</dbReference>
<dbReference type="Gene3D" id="2.40.33.10">
    <property type="entry name" value="PK beta-barrel domain-like"/>
    <property type="match status" value="1"/>
</dbReference>
<dbReference type="InterPro" id="IPR015795">
    <property type="entry name" value="Pyrv_Knase_C"/>
</dbReference>
<keyword evidence="8" id="KW-0067">ATP-binding</keyword>
<evidence type="ECO:0000256" key="3">
    <source>
        <dbReference type="ARBA" id="ARBA00012142"/>
    </source>
</evidence>
<keyword evidence="10 13" id="KW-0324">Glycolysis</keyword>
<dbReference type="Gene3D" id="3.40.1380.20">
    <property type="entry name" value="Pyruvate kinase, C-terminal domain"/>
    <property type="match status" value="1"/>
</dbReference>
<evidence type="ECO:0000313" key="16">
    <source>
        <dbReference type="EMBL" id="MCL6271605.1"/>
    </source>
</evidence>
<dbReference type="Proteomes" id="UP001203338">
    <property type="component" value="Unassembled WGS sequence"/>
</dbReference>
<dbReference type="InterPro" id="IPR036918">
    <property type="entry name" value="Pyrv_Knase_C_sf"/>
</dbReference>
<evidence type="ECO:0000256" key="12">
    <source>
        <dbReference type="NCBIfam" id="TIGR01064"/>
    </source>
</evidence>
<keyword evidence="7 13" id="KW-0418">Kinase</keyword>
<evidence type="ECO:0000256" key="1">
    <source>
        <dbReference type="ARBA" id="ARBA00004997"/>
    </source>
</evidence>
<evidence type="ECO:0000256" key="13">
    <source>
        <dbReference type="RuleBase" id="RU000504"/>
    </source>
</evidence>
<evidence type="ECO:0000256" key="11">
    <source>
        <dbReference type="ARBA" id="ARBA00023317"/>
    </source>
</evidence>
<dbReference type="InterPro" id="IPR015806">
    <property type="entry name" value="Pyrv_Knase_insert_dom_sf"/>
</dbReference>
<dbReference type="EC" id="2.7.1.40" evidence="3 12"/>
<protein>
    <recommendedName>
        <fullName evidence="3 12">Pyruvate kinase</fullName>
        <ecNumber evidence="3 12">2.7.1.40</ecNumber>
    </recommendedName>
</protein>
<dbReference type="SUPFAM" id="SSF50800">
    <property type="entry name" value="PK beta-barrel domain-like"/>
    <property type="match status" value="1"/>
</dbReference>
<dbReference type="SUPFAM" id="SSF52935">
    <property type="entry name" value="PK C-terminal domain-like"/>
    <property type="match status" value="1"/>
</dbReference>
<dbReference type="NCBIfam" id="TIGR01064">
    <property type="entry name" value="pyruv_kin"/>
    <property type="match status" value="1"/>
</dbReference>
<dbReference type="InterPro" id="IPR015793">
    <property type="entry name" value="Pyrv_Knase_brl"/>
</dbReference>
<dbReference type="InterPro" id="IPR040442">
    <property type="entry name" value="Pyrv_kinase-like_dom_sf"/>
</dbReference>
<dbReference type="PANTHER" id="PTHR11817">
    <property type="entry name" value="PYRUVATE KINASE"/>
    <property type="match status" value="1"/>
</dbReference>
<organism evidence="16 17">
    <name type="scientific">Parendozoicomonas callyspongiae</name>
    <dbReference type="NCBI Taxonomy" id="2942213"/>
    <lineage>
        <taxon>Bacteria</taxon>
        <taxon>Pseudomonadati</taxon>
        <taxon>Pseudomonadota</taxon>
        <taxon>Gammaproteobacteria</taxon>
        <taxon>Oceanospirillales</taxon>
        <taxon>Endozoicomonadaceae</taxon>
        <taxon>Parendozoicomonas</taxon>
    </lineage>
</organism>
<dbReference type="SUPFAM" id="SSF51621">
    <property type="entry name" value="Phosphoenolpyruvate/pyruvate domain"/>
    <property type="match status" value="1"/>
</dbReference>
<dbReference type="GO" id="GO:0016301">
    <property type="term" value="F:kinase activity"/>
    <property type="evidence" value="ECO:0007669"/>
    <property type="project" value="UniProtKB-KW"/>
</dbReference>